<organism evidence="1 2">
    <name type="scientific">Cetraspora pellucida</name>
    <dbReference type="NCBI Taxonomy" id="1433469"/>
    <lineage>
        <taxon>Eukaryota</taxon>
        <taxon>Fungi</taxon>
        <taxon>Fungi incertae sedis</taxon>
        <taxon>Mucoromycota</taxon>
        <taxon>Glomeromycotina</taxon>
        <taxon>Glomeromycetes</taxon>
        <taxon>Diversisporales</taxon>
        <taxon>Gigasporaceae</taxon>
        <taxon>Cetraspora</taxon>
    </lineage>
</organism>
<feature type="non-terminal residue" evidence="1">
    <location>
        <position position="1"/>
    </location>
</feature>
<evidence type="ECO:0000313" key="1">
    <source>
        <dbReference type="EMBL" id="CAG8721717.1"/>
    </source>
</evidence>
<accession>A0ACA9PRV2</accession>
<name>A0ACA9PRV2_9GLOM</name>
<reference evidence="1" key="1">
    <citation type="submission" date="2021-06" db="EMBL/GenBank/DDBJ databases">
        <authorList>
            <person name="Kallberg Y."/>
            <person name="Tangrot J."/>
            <person name="Rosling A."/>
        </authorList>
    </citation>
    <scope>NUCLEOTIDE SEQUENCE</scope>
    <source>
        <strain evidence="1">28 12/20/2015</strain>
    </source>
</reference>
<dbReference type="Proteomes" id="UP000789366">
    <property type="component" value="Unassembled WGS sequence"/>
</dbReference>
<keyword evidence="2" id="KW-1185">Reference proteome</keyword>
<sequence length="89" mass="9598">DGGLETIGSKLPSVITTDLRLNEPRFATLPNIMKARKKPLVKFTPQDLNVDITPRLETISVMDPPTRKGGGKVDSVDDLISKLKSAGAL</sequence>
<dbReference type="EMBL" id="CAJVPW010029615">
    <property type="protein sequence ID" value="CAG8721717.1"/>
    <property type="molecule type" value="Genomic_DNA"/>
</dbReference>
<evidence type="ECO:0000313" key="2">
    <source>
        <dbReference type="Proteomes" id="UP000789366"/>
    </source>
</evidence>
<protein>
    <submittedName>
        <fullName evidence="1">8311_t:CDS:1</fullName>
    </submittedName>
</protein>
<proteinExistence type="predicted"/>
<gene>
    <name evidence="1" type="ORF">SPELUC_LOCUS12489</name>
</gene>
<comment type="caution">
    <text evidence="1">The sequence shown here is derived from an EMBL/GenBank/DDBJ whole genome shotgun (WGS) entry which is preliminary data.</text>
</comment>